<organism evidence="6 7">
    <name type="scientific">Allobacillus saliphilus</name>
    <dbReference type="NCBI Taxonomy" id="2912308"/>
    <lineage>
        <taxon>Bacteria</taxon>
        <taxon>Bacillati</taxon>
        <taxon>Bacillota</taxon>
        <taxon>Bacilli</taxon>
        <taxon>Bacillales</taxon>
        <taxon>Bacillaceae</taxon>
        <taxon>Allobacillus</taxon>
    </lineage>
</organism>
<dbReference type="InterPro" id="IPR019109">
    <property type="entry name" value="MamF_MmsF"/>
</dbReference>
<evidence type="ECO:0000256" key="1">
    <source>
        <dbReference type="ARBA" id="ARBA00004141"/>
    </source>
</evidence>
<accession>A0A941CSR0</accession>
<dbReference type="AlphaFoldDB" id="A0A941CSR0"/>
<keyword evidence="2 5" id="KW-0812">Transmembrane</keyword>
<evidence type="ECO:0000256" key="5">
    <source>
        <dbReference type="SAM" id="Phobius"/>
    </source>
</evidence>
<proteinExistence type="predicted"/>
<evidence type="ECO:0000313" key="6">
    <source>
        <dbReference type="EMBL" id="MBR7553122.1"/>
    </source>
</evidence>
<protein>
    <recommendedName>
        <fullName evidence="8">DUF4870 domain-containing protein</fullName>
    </recommendedName>
</protein>
<evidence type="ECO:0008006" key="8">
    <source>
        <dbReference type="Google" id="ProtNLM"/>
    </source>
</evidence>
<gene>
    <name evidence="6" type="ORF">KC820_03030</name>
</gene>
<evidence type="ECO:0000313" key="7">
    <source>
        <dbReference type="Proteomes" id="UP000675431"/>
    </source>
</evidence>
<keyword evidence="3 5" id="KW-1133">Transmembrane helix</keyword>
<evidence type="ECO:0000256" key="2">
    <source>
        <dbReference type="ARBA" id="ARBA00022692"/>
    </source>
</evidence>
<feature type="transmembrane region" description="Helical" evidence="5">
    <location>
        <begin position="20"/>
        <end position="38"/>
    </location>
</feature>
<keyword evidence="7" id="KW-1185">Reference proteome</keyword>
<comment type="subcellular location">
    <subcellularLocation>
        <location evidence="1">Membrane</location>
        <topology evidence="1">Multi-pass membrane protein</topology>
    </subcellularLocation>
</comment>
<evidence type="ECO:0000256" key="4">
    <source>
        <dbReference type="ARBA" id="ARBA00023136"/>
    </source>
</evidence>
<feature type="transmembrane region" description="Helical" evidence="5">
    <location>
        <begin position="45"/>
        <end position="64"/>
    </location>
</feature>
<dbReference type="Proteomes" id="UP000675431">
    <property type="component" value="Unassembled WGS sequence"/>
</dbReference>
<dbReference type="EMBL" id="JAGSIE010000007">
    <property type="protein sequence ID" value="MBR7553122.1"/>
    <property type="molecule type" value="Genomic_DNA"/>
</dbReference>
<keyword evidence="4 5" id="KW-0472">Membrane</keyword>
<dbReference type="RefSeq" id="WP_212367922.1">
    <property type="nucleotide sequence ID" value="NZ_JAGSIE010000007.1"/>
</dbReference>
<dbReference type="Pfam" id="PF09685">
    <property type="entry name" value="MamF_MmsF"/>
    <property type="match status" value="1"/>
</dbReference>
<sequence>MSTEKAFTQDVKQDRKNNKAMAIISYLGIFVIVPLLVAKDSRFAMYHANQGLILLIFAVIFYTIGSVIPVIGWLLVLPLTSIVSLILAIMGIINAANEKEKPLPLIGKYTIIHYDELDKGPQSSS</sequence>
<name>A0A941CSR0_9BACI</name>
<comment type="caution">
    <text evidence="6">The sequence shown here is derived from an EMBL/GenBank/DDBJ whole genome shotgun (WGS) entry which is preliminary data.</text>
</comment>
<feature type="transmembrane region" description="Helical" evidence="5">
    <location>
        <begin position="70"/>
        <end position="93"/>
    </location>
</feature>
<reference evidence="6 7" key="1">
    <citation type="submission" date="2021-04" db="EMBL/GenBank/DDBJ databases">
        <title>Allobacillus sp. nov. SKP8-2 isolated from shrimp paste.</title>
        <authorList>
            <person name="Tanasupawat S."/>
            <person name="Yiamsombat S."/>
            <person name="Kanchanasin P."/>
            <person name="Kuncharoen N."/>
        </authorList>
    </citation>
    <scope>NUCLEOTIDE SEQUENCE [LARGE SCALE GENOMIC DNA]</scope>
    <source>
        <strain evidence="6 7">SKP8-2</strain>
    </source>
</reference>
<evidence type="ECO:0000256" key="3">
    <source>
        <dbReference type="ARBA" id="ARBA00022989"/>
    </source>
</evidence>